<evidence type="ECO:0000313" key="5">
    <source>
        <dbReference type="EMBL" id="PIZ42264.1"/>
    </source>
</evidence>
<comment type="caution">
    <text evidence="5">The sequence shown here is derived from an EMBL/GenBank/DDBJ whole genome shotgun (WGS) entry which is preliminary data.</text>
</comment>
<dbReference type="GO" id="GO:0008270">
    <property type="term" value="F:zinc ion binding"/>
    <property type="evidence" value="ECO:0007669"/>
    <property type="project" value="UniProtKB-UniRule"/>
</dbReference>
<feature type="binding site" evidence="4">
    <location>
        <position position="2"/>
    </location>
    <ligand>
        <name>Ni(2+)</name>
        <dbReference type="ChEBI" id="CHEBI:49786"/>
    </ligand>
</feature>
<keyword evidence="3 4" id="KW-0862">Zinc</keyword>
<proteinExistence type="inferred from homology"/>
<dbReference type="GO" id="GO:0051604">
    <property type="term" value="P:protein maturation"/>
    <property type="evidence" value="ECO:0007669"/>
    <property type="project" value="InterPro"/>
</dbReference>
<evidence type="ECO:0000256" key="1">
    <source>
        <dbReference type="ARBA" id="ARBA00022596"/>
    </source>
</evidence>
<feature type="binding site" evidence="4">
    <location>
        <position position="93"/>
    </location>
    <ligand>
        <name>Zn(2+)</name>
        <dbReference type="ChEBI" id="CHEBI:29105"/>
    </ligand>
</feature>
<protein>
    <recommendedName>
        <fullName evidence="4">Hydrogenase maturation factor HypA</fullName>
    </recommendedName>
</protein>
<evidence type="ECO:0000313" key="6">
    <source>
        <dbReference type="Proteomes" id="UP000230956"/>
    </source>
</evidence>
<dbReference type="NCBIfam" id="TIGR00100">
    <property type="entry name" value="hypA"/>
    <property type="match status" value="1"/>
</dbReference>
<evidence type="ECO:0000256" key="3">
    <source>
        <dbReference type="ARBA" id="ARBA00022833"/>
    </source>
</evidence>
<dbReference type="RefSeq" id="WP_286679044.1">
    <property type="nucleotide sequence ID" value="NZ_MNXI01000122.1"/>
</dbReference>
<dbReference type="HAMAP" id="MF_00213">
    <property type="entry name" value="HypA_HybF"/>
    <property type="match status" value="1"/>
</dbReference>
<organism evidence="5 6">
    <name type="scientific">Candidatus Aquicultor secundus</name>
    <dbReference type="NCBI Taxonomy" id="1973895"/>
    <lineage>
        <taxon>Bacteria</taxon>
        <taxon>Bacillati</taxon>
        <taxon>Actinomycetota</taxon>
        <taxon>Candidatus Aquicultoria</taxon>
        <taxon>Candidatus Aquicultorales</taxon>
        <taxon>Candidatus Aquicultoraceae</taxon>
        <taxon>Candidatus Aquicultor</taxon>
    </lineage>
</organism>
<name>A0A2M7TB51_9ACTN</name>
<dbReference type="GO" id="GO:0016151">
    <property type="term" value="F:nickel cation binding"/>
    <property type="evidence" value="ECO:0007669"/>
    <property type="project" value="UniProtKB-UniRule"/>
</dbReference>
<sequence>MHELGLTQSILDIAVEHAVKNGAAKISQVNVKAGEMTAIVEDSMQFFFEYLAGDTIAAGAQLVIEHVPIVIRCLQCGKESEVEQLDIYTCPHCGEHAVELVSGREFFVDSIEVE</sequence>
<dbReference type="PANTHER" id="PTHR34535">
    <property type="entry name" value="HYDROGENASE MATURATION FACTOR HYPA"/>
    <property type="match status" value="1"/>
</dbReference>
<comment type="function">
    <text evidence="4">Involved in the maturation of [NiFe] hydrogenases. Required for nickel insertion into the metal center of the hydrogenase.</text>
</comment>
<dbReference type="AlphaFoldDB" id="A0A2M7TB51"/>
<keyword evidence="1 4" id="KW-0533">Nickel</keyword>
<accession>A0A2M7TB51</accession>
<reference evidence="6" key="1">
    <citation type="submission" date="2017-09" db="EMBL/GenBank/DDBJ databases">
        <title>Depth-based differentiation of microbial function through sediment-hosted aquifers and enrichment of novel symbionts in the deep terrestrial subsurface.</title>
        <authorList>
            <person name="Probst A.J."/>
            <person name="Ladd B."/>
            <person name="Jarett J.K."/>
            <person name="Geller-Mcgrath D.E."/>
            <person name="Sieber C.M.K."/>
            <person name="Emerson J.B."/>
            <person name="Anantharaman K."/>
            <person name="Thomas B.C."/>
            <person name="Malmstrom R."/>
            <person name="Stieglmeier M."/>
            <person name="Klingl A."/>
            <person name="Woyke T."/>
            <person name="Ryan C.M."/>
            <person name="Banfield J.F."/>
        </authorList>
    </citation>
    <scope>NUCLEOTIDE SEQUENCE [LARGE SCALE GENOMIC DNA]</scope>
</reference>
<comment type="similarity">
    <text evidence="4">Belongs to the HypA/HybF family.</text>
</comment>
<dbReference type="PIRSF" id="PIRSF004761">
    <property type="entry name" value="Hydrgn_mat_HypA"/>
    <property type="match status" value="1"/>
</dbReference>
<keyword evidence="2 4" id="KW-0479">Metal-binding</keyword>
<feature type="binding site" evidence="4">
    <location>
        <position position="90"/>
    </location>
    <ligand>
        <name>Zn(2+)</name>
        <dbReference type="ChEBI" id="CHEBI:29105"/>
    </ligand>
</feature>
<dbReference type="PANTHER" id="PTHR34535:SF3">
    <property type="entry name" value="HYDROGENASE MATURATION FACTOR HYPA"/>
    <property type="match status" value="1"/>
</dbReference>
<dbReference type="Pfam" id="PF01155">
    <property type="entry name" value="HypA"/>
    <property type="match status" value="1"/>
</dbReference>
<evidence type="ECO:0000256" key="2">
    <source>
        <dbReference type="ARBA" id="ARBA00022723"/>
    </source>
</evidence>
<dbReference type="Proteomes" id="UP000230956">
    <property type="component" value="Unassembled WGS sequence"/>
</dbReference>
<dbReference type="InterPro" id="IPR000688">
    <property type="entry name" value="HypA/HybF"/>
</dbReference>
<feature type="binding site" evidence="4">
    <location>
        <position position="76"/>
    </location>
    <ligand>
        <name>Zn(2+)</name>
        <dbReference type="ChEBI" id="CHEBI:29105"/>
    </ligand>
</feature>
<dbReference type="Gene3D" id="3.30.2320.80">
    <property type="match status" value="1"/>
</dbReference>
<evidence type="ECO:0000256" key="4">
    <source>
        <dbReference type="HAMAP-Rule" id="MF_00213"/>
    </source>
</evidence>
<feature type="binding site" evidence="4">
    <location>
        <position position="73"/>
    </location>
    <ligand>
        <name>Zn(2+)</name>
        <dbReference type="ChEBI" id="CHEBI:29105"/>
    </ligand>
</feature>
<gene>
    <name evidence="4 5" type="primary">hypA</name>
    <name evidence="5" type="ORF">COY37_00760</name>
</gene>
<dbReference type="EMBL" id="PFNG01000021">
    <property type="protein sequence ID" value="PIZ42264.1"/>
    <property type="molecule type" value="Genomic_DNA"/>
</dbReference>